<dbReference type="Proteomes" id="UP000256328">
    <property type="component" value="Unassembled WGS sequence"/>
</dbReference>
<sequence length="321" mass="35257">MSAEGYEQEWLALEAAMGGRSALTGDVDVITVQYNAVGVQLAPHWGAPLDTVSTYDTKINEHVTVRIYTPKTLQTGQTLPVGLYYHGGGYIAGNLDFEDPICRRIAHLTPCIVVAVEYRLAPKFKLPIGIEDGYKAFLWAHDKAADLRGNPSAFFTIGGSAGAGIALAVAEKLIRNGRRDLVKGIVAMNPITAHFSNPPAKYKDIYKSYVENTTVPLIDKHCMDISFESSGARPDDSAVFIALSPNLSFYPPVYLVSCEKDILRDDCIVLEHMLKDAGVKVKRDHYPGYPHYFFIFPSLKKTAVCLQNIVNGISFVLGKLD</sequence>
<comment type="caution">
    <text evidence="3">The sequence shown here is derived from an EMBL/GenBank/DDBJ whole genome shotgun (WGS) entry which is preliminary data.</text>
</comment>
<name>A0A3D8QI94_9HELO</name>
<dbReference type="InterPro" id="IPR050300">
    <property type="entry name" value="GDXG_lipolytic_enzyme"/>
</dbReference>
<evidence type="ECO:0000256" key="1">
    <source>
        <dbReference type="ARBA" id="ARBA00022801"/>
    </source>
</evidence>
<feature type="domain" description="Alpha/beta hydrolase fold-3" evidence="2">
    <location>
        <begin position="83"/>
        <end position="294"/>
    </location>
</feature>
<dbReference type="InterPro" id="IPR029058">
    <property type="entry name" value="AB_hydrolase_fold"/>
</dbReference>
<organism evidence="3 4">
    <name type="scientific">Coleophoma crateriformis</name>
    <dbReference type="NCBI Taxonomy" id="565419"/>
    <lineage>
        <taxon>Eukaryota</taxon>
        <taxon>Fungi</taxon>
        <taxon>Dikarya</taxon>
        <taxon>Ascomycota</taxon>
        <taxon>Pezizomycotina</taxon>
        <taxon>Leotiomycetes</taxon>
        <taxon>Helotiales</taxon>
        <taxon>Dermateaceae</taxon>
        <taxon>Coleophoma</taxon>
    </lineage>
</organism>
<evidence type="ECO:0000313" key="4">
    <source>
        <dbReference type="Proteomes" id="UP000256328"/>
    </source>
</evidence>
<keyword evidence="4" id="KW-1185">Reference proteome</keyword>
<accession>A0A3D8QI94</accession>
<dbReference type="SUPFAM" id="SSF53474">
    <property type="entry name" value="alpha/beta-Hydrolases"/>
    <property type="match status" value="1"/>
</dbReference>
<gene>
    <name evidence="3" type="ORF">BP5796_11333</name>
</gene>
<keyword evidence="1" id="KW-0378">Hydrolase</keyword>
<dbReference type="AlphaFoldDB" id="A0A3D8QI94"/>
<protein>
    <submittedName>
        <fullName evidence="3">Lipase</fullName>
    </submittedName>
</protein>
<evidence type="ECO:0000259" key="2">
    <source>
        <dbReference type="Pfam" id="PF07859"/>
    </source>
</evidence>
<dbReference type="GO" id="GO:0016787">
    <property type="term" value="F:hydrolase activity"/>
    <property type="evidence" value="ECO:0007669"/>
    <property type="project" value="UniProtKB-KW"/>
</dbReference>
<dbReference type="PANTHER" id="PTHR48081">
    <property type="entry name" value="AB HYDROLASE SUPERFAMILY PROTEIN C4A8.06C"/>
    <property type="match status" value="1"/>
</dbReference>
<dbReference type="EMBL" id="PDLN01000018">
    <property type="protein sequence ID" value="RDW61441.1"/>
    <property type="molecule type" value="Genomic_DNA"/>
</dbReference>
<evidence type="ECO:0000313" key="3">
    <source>
        <dbReference type="EMBL" id="RDW61441.1"/>
    </source>
</evidence>
<dbReference type="PANTHER" id="PTHR48081:SF8">
    <property type="entry name" value="ALPHA_BETA HYDROLASE FOLD-3 DOMAIN-CONTAINING PROTEIN-RELATED"/>
    <property type="match status" value="1"/>
</dbReference>
<dbReference type="Gene3D" id="3.40.50.1820">
    <property type="entry name" value="alpha/beta hydrolase"/>
    <property type="match status" value="1"/>
</dbReference>
<reference evidence="3 4" key="1">
    <citation type="journal article" date="2018" name="IMA Fungus">
        <title>IMA Genome-F 9: Draft genome sequence of Annulohypoxylon stygium, Aspergillus mulundensis, Berkeleyomyces basicola (syn. Thielaviopsis basicola), Ceratocystis smalleyi, two Cercospora beticola strains, Coleophoma cylindrospora, Fusarium fracticaudum, Phialophora cf. hyalina, and Morchella septimelata.</title>
        <authorList>
            <person name="Wingfield B.D."/>
            <person name="Bills G.F."/>
            <person name="Dong Y."/>
            <person name="Huang W."/>
            <person name="Nel W.J."/>
            <person name="Swalarsk-Parry B.S."/>
            <person name="Vaghefi N."/>
            <person name="Wilken P.M."/>
            <person name="An Z."/>
            <person name="de Beer Z.W."/>
            <person name="De Vos L."/>
            <person name="Chen L."/>
            <person name="Duong T.A."/>
            <person name="Gao Y."/>
            <person name="Hammerbacher A."/>
            <person name="Kikkert J.R."/>
            <person name="Li Y."/>
            <person name="Li H."/>
            <person name="Li K."/>
            <person name="Li Q."/>
            <person name="Liu X."/>
            <person name="Ma X."/>
            <person name="Naidoo K."/>
            <person name="Pethybridge S.J."/>
            <person name="Sun J."/>
            <person name="Steenkamp E.T."/>
            <person name="van der Nest M.A."/>
            <person name="van Wyk S."/>
            <person name="Wingfield M.J."/>
            <person name="Xiong C."/>
            <person name="Yue Q."/>
            <person name="Zhang X."/>
        </authorList>
    </citation>
    <scope>NUCLEOTIDE SEQUENCE [LARGE SCALE GENOMIC DNA]</scope>
    <source>
        <strain evidence="3 4">BP5796</strain>
    </source>
</reference>
<proteinExistence type="predicted"/>
<dbReference type="OrthoDB" id="408631at2759"/>
<dbReference type="InterPro" id="IPR013094">
    <property type="entry name" value="AB_hydrolase_3"/>
</dbReference>
<dbReference type="Pfam" id="PF07859">
    <property type="entry name" value="Abhydrolase_3"/>
    <property type="match status" value="1"/>
</dbReference>